<feature type="domain" description="Aminoacyl-transfer RNA synthetases class-II family profile" evidence="8">
    <location>
        <begin position="157"/>
        <end position="575"/>
    </location>
</feature>
<dbReference type="AlphaFoldDB" id="A0AAU0USG3"/>
<dbReference type="NCBIfam" id="TIGR00459">
    <property type="entry name" value="aspS_bact"/>
    <property type="match status" value="1"/>
</dbReference>
<dbReference type="EC" id="6.1.1.23" evidence="7"/>
<reference evidence="9 10" key="1">
    <citation type="submission" date="2023-04" db="EMBL/GenBank/DDBJ databases">
        <authorList>
            <person name="Hsu D."/>
        </authorList>
    </citation>
    <scope>NUCLEOTIDE SEQUENCE [LARGE SCALE GENOMIC DNA]</scope>
    <source>
        <strain evidence="9 10">MK1</strain>
    </source>
</reference>
<comment type="subcellular location">
    <subcellularLocation>
        <location evidence="7">Cytoplasm</location>
    </subcellularLocation>
</comment>
<feature type="region of interest" description="Aspartate" evidence="7">
    <location>
        <begin position="206"/>
        <end position="209"/>
    </location>
</feature>
<dbReference type="InterPro" id="IPR047090">
    <property type="entry name" value="AspRS_core"/>
</dbReference>
<dbReference type="GO" id="GO:0004815">
    <property type="term" value="F:aspartate-tRNA ligase activity"/>
    <property type="evidence" value="ECO:0007669"/>
    <property type="project" value="UniProtKB-UniRule"/>
</dbReference>
<dbReference type="RefSeq" id="WP_366922579.1">
    <property type="nucleotide sequence ID" value="NZ_CP121694.1"/>
</dbReference>
<dbReference type="Gene3D" id="3.30.930.10">
    <property type="entry name" value="Bira Bifunctional Protein, Domain 2"/>
    <property type="match status" value="1"/>
</dbReference>
<keyword evidence="2 7" id="KW-0436">Ligase</keyword>
<feature type="binding site" evidence="7">
    <location>
        <begin position="541"/>
        <end position="544"/>
    </location>
    <ligand>
        <name>ATP</name>
        <dbReference type="ChEBI" id="CHEBI:30616"/>
    </ligand>
</feature>
<comment type="catalytic activity">
    <reaction evidence="7">
        <text>tRNA(Asx) + L-aspartate + ATP = L-aspartyl-tRNA(Asx) + AMP + diphosphate</text>
        <dbReference type="Rhea" id="RHEA:18349"/>
        <dbReference type="Rhea" id="RHEA-COMP:9710"/>
        <dbReference type="Rhea" id="RHEA-COMP:9711"/>
        <dbReference type="ChEBI" id="CHEBI:29991"/>
        <dbReference type="ChEBI" id="CHEBI:30616"/>
        <dbReference type="ChEBI" id="CHEBI:33019"/>
        <dbReference type="ChEBI" id="CHEBI:78442"/>
        <dbReference type="ChEBI" id="CHEBI:78516"/>
        <dbReference type="ChEBI" id="CHEBI:456215"/>
        <dbReference type="EC" id="6.1.1.23"/>
    </reaction>
</comment>
<evidence type="ECO:0000256" key="4">
    <source>
        <dbReference type="ARBA" id="ARBA00022840"/>
    </source>
</evidence>
<dbReference type="GO" id="GO:0005524">
    <property type="term" value="F:ATP binding"/>
    <property type="evidence" value="ECO:0007669"/>
    <property type="project" value="UniProtKB-UniRule"/>
</dbReference>
<dbReference type="CDD" id="cd00777">
    <property type="entry name" value="AspRS_core"/>
    <property type="match status" value="1"/>
</dbReference>
<organism evidence="9 10">
    <name type="scientific">Metallumcola ferriviriculae</name>
    <dbReference type="NCBI Taxonomy" id="3039180"/>
    <lineage>
        <taxon>Bacteria</taxon>
        <taxon>Bacillati</taxon>
        <taxon>Bacillota</taxon>
        <taxon>Clostridia</taxon>
        <taxon>Neomoorellales</taxon>
        <taxon>Desulfitibacteraceae</taxon>
        <taxon>Metallumcola</taxon>
    </lineage>
</organism>
<dbReference type="GO" id="GO:0050560">
    <property type="term" value="F:aspartate-tRNA(Asn) ligase activity"/>
    <property type="evidence" value="ECO:0007669"/>
    <property type="project" value="UniProtKB-EC"/>
</dbReference>
<feature type="site" description="Important for tRNA non-discrimination" evidence="7">
    <location>
        <position position="38"/>
    </location>
</feature>
<comment type="function">
    <text evidence="7">Aspartyl-tRNA synthetase with relaxed tRNA specificity since it is able to aspartylate not only its cognate tRNA(Asp) but also tRNA(Asn). Reaction proceeds in two steps: L-aspartate is first activated by ATP to form Asp-AMP and then transferred to the acceptor end of tRNA(Asp/Asn).</text>
</comment>
<dbReference type="Gene3D" id="2.40.50.140">
    <property type="entry name" value="Nucleic acid-binding proteins"/>
    <property type="match status" value="1"/>
</dbReference>
<dbReference type="InterPro" id="IPR004364">
    <property type="entry name" value="Aa-tRNA-synt_II"/>
</dbReference>
<feature type="binding site" evidence="7">
    <location>
        <position position="489"/>
    </location>
    <ligand>
        <name>ATP</name>
        <dbReference type="ChEBI" id="CHEBI:30616"/>
    </ligand>
</feature>
<evidence type="ECO:0000256" key="2">
    <source>
        <dbReference type="ARBA" id="ARBA00022598"/>
    </source>
</evidence>
<dbReference type="Pfam" id="PF00152">
    <property type="entry name" value="tRNA-synt_2"/>
    <property type="match status" value="1"/>
</dbReference>
<dbReference type="Pfam" id="PF01336">
    <property type="entry name" value="tRNA_anti-codon"/>
    <property type="match status" value="1"/>
</dbReference>
<dbReference type="InterPro" id="IPR012340">
    <property type="entry name" value="NA-bd_OB-fold"/>
</dbReference>
<evidence type="ECO:0000256" key="1">
    <source>
        <dbReference type="ARBA" id="ARBA00006303"/>
    </source>
</evidence>
<dbReference type="InterPro" id="IPR004524">
    <property type="entry name" value="Asp-tRNA-ligase_1"/>
</dbReference>
<dbReference type="HAMAP" id="MF_00044">
    <property type="entry name" value="Asp_tRNA_synth_type1"/>
    <property type="match status" value="1"/>
</dbReference>
<evidence type="ECO:0000313" key="10">
    <source>
        <dbReference type="Proteomes" id="UP001329915"/>
    </source>
</evidence>
<feature type="binding site" evidence="7">
    <location>
        <position position="237"/>
    </location>
    <ligand>
        <name>ATP</name>
        <dbReference type="ChEBI" id="CHEBI:30616"/>
    </ligand>
</feature>
<evidence type="ECO:0000256" key="5">
    <source>
        <dbReference type="ARBA" id="ARBA00022917"/>
    </source>
</evidence>
<keyword evidence="7" id="KW-0963">Cytoplasm</keyword>
<evidence type="ECO:0000256" key="6">
    <source>
        <dbReference type="ARBA" id="ARBA00023146"/>
    </source>
</evidence>
<evidence type="ECO:0000313" key="9">
    <source>
        <dbReference type="EMBL" id="WRO23195.1"/>
    </source>
</evidence>
<comment type="similarity">
    <text evidence="1 7">Belongs to the class-II aminoacyl-tRNA synthetase family. Type 1 subfamily.</text>
</comment>
<dbReference type="InterPro" id="IPR002312">
    <property type="entry name" value="Asp/Asn-tRNA-synth_IIb"/>
</dbReference>
<dbReference type="Proteomes" id="UP001329915">
    <property type="component" value="Chromosome"/>
</dbReference>
<dbReference type="SUPFAM" id="SSF50249">
    <property type="entry name" value="Nucleic acid-binding proteins"/>
    <property type="match status" value="1"/>
</dbReference>
<dbReference type="PRINTS" id="PR01042">
    <property type="entry name" value="TRNASYNTHASP"/>
</dbReference>
<dbReference type="GO" id="GO:0006422">
    <property type="term" value="P:aspartyl-tRNA aminoacylation"/>
    <property type="evidence" value="ECO:0007669"/>
    <property type="project" value="UniProtKB-UniRule"/>
</dbReference>
<feature type="binding site" evidence="7">
    <location>
        <position position="182"/>
    </location>
    <ligand>
        <name>L-aspartate</name>
        <dbReference type="ChEBI" id="CHEBI:29991"/>
    </ligand>
</feature>
<evidence type="ECO:0000259" key="8">
    <source>
        <dbReference type="PROSITE" id="PS50862"/>
    </source>
</evidence>
<dbReference type="GO" id="GO:0016740">
    <property type="term" value="F:transferase activity"/>
    <property type="evidence" value="ECO:0007669"/>
    <property type="project" value="UniProtKB-ARBA"/>
</dbReference>
<protein>
    <recommendedName>
        <fullName evidence="7">Aspartate--tRNA(Asp/Asn) ligase</fullName>
        <ecNumber evidence="7">6.1.1.23</ecNumber>
    </recommendedName>
    <alternativeName>
        <fullName evidence="7">Aspartyl-tRNA synthetase</fullName>
        <shortName evidence="7">AspRS</shortName>
    </alternativeName>
    <alternativeName>
        <fullName evidence="7">Non-discriminating aspartyl-tRNA synthetase</fullName>
        <shortName evidence="7">ND-AspRS</shortName>
    </alternativeName>
</protein>
<dbReference type="CDD" id="cd04317">
    <property type="entry name" value="EcAspRS_like_N"/>
    <property type="match status" value="1"/>
</dbReference>
<keyword evidence="3 7" id="KW-0547">Nucleotide-binding</keyword>
<sequence length="596" mass="67362">MVETLSGILKSIDCGELSAANIGEIVTLNGWVNKRRDHGGLIFADLRDRSGIVQVVFSPEVDESSFEKAESVRGEYVLALRGEVRRRPAGTENESLSTGEIEVYTSELRILNPAKTPPFYITEDVDVDEAVRLKYRYLDLRRPDMQRVMVMRHQTTKAMRDFLDDKGFLEVETPMLTKSTPEGARDYLVPSRLHPGEFFALPQSPQLFKQLLMVSGMERYFQIARCFRDEDLRADRQPEFTQLDIEMSFIDQDKVIDIMEGLVTKVFKEVLGKELSIPFTRLSYHEAMDRYGSDKPDLRFAMELVDATDIAGEVDFKVFATVAKNGGQIKGVNAKGCGSFTRREIDELTEFVGIYGAKGLAWMIVQDEGVKSPIAKFFTEEQLAALVKRLNGEPGDLLLFVADKPAVVADALGHIRLELARRLDLIDKEELNFVWVMDFPLVEYDEAEDRYVAMHHPFTAPLEEDLPLLDDSPEQVRAQAYDLVLNGVELGGGSIRIHRRDIQEKMFSIIGLSEEEAREKFGFLLDAFEYGTPPHGGIAFGLDRWVMLMAGRDTIRDCIAFPKTQSSTDMMTKAPSTVSNKQLKELHLRPGHQGKK</sequence>
<dbReference type="KEGG" id="dbc:MFMK1_003045"/>
<dbReference type="InterPro" id="IPR006195">
    <property type="entry name" value="aa-tRNA-synth_II"/>
</dbReference>
<dbReference type="NCBIfam" id="NF001750">
    <property type="entry name" value="PRK00476.1"/>
    <property type="match status" value="1"/>
</dbReference>
<dbReference type="PANTHER" id="PTHR22594">
    <property type="entry name" value="ASPARTYL/LYSYL-TRNA SYNTHETASE"/>
    <property type="match status" value="1"/>
</dbReference>
<dbReference type="PROSITE" id="PS50862">
    <property type="entry name" value="AA_TRNA_LIGASE_II"/>
    <property type="match status" value="1"/>
</dbReference>
<dbReference type="GO" id="GO:0140096">
    <property type="term" value="F:catalytic activity, acting on a protein"/>
    <property type="evidence" value="ECO:0007669"/>
    <property type="project" value="UniProtKB-ARBA"/>
</dbReference>
<dbReference type="Gene3D" id="3.30.1360.30">
    <property type="entry name" value="GAD-like domain"/>
    <property type="match status" value="1"/>
</dbReference>
<feature type="binding site" evidence="7">
    <location>
        <position position="455"/>
    </location>
    <ligand>
        <name>L-aspartate</name>
        <dbReference type="ChEBI" id="CHEBI:29991"/>
    </ligand>
</feature>
<dbReference type="EMBL" id="CP121694">
    <property type="protein sequence ID" value="WRO23195.1"/>
    <property type="molecule type" value="Genomic_DNA"/>
</dbReference>
<evidence type="ECO:0000256" key="7">
    <source>
        <dbReference type="HAMAP-Rule" id="MF_00044"/>
    </source>
</evidence>
<dbReference type="InterPro" id="IPR045864">
    <property type="entry name" value="aa-tRNA-synth_II/BPL/LPL"/>
</dbReference>
<keyword evidence="6 7" id="KW-0030">Aminoacyl-tRNA synthetase</keyword>
<comment type="subunit">
    <text evidence="7">Homodimer.</text>
</comment>
<dbReference type="SUPFAM" id="SSF55261">
    <property type="entry name" value="GAD domain-like"/>
    <property type="match status" value="1"/>
</dbReference>
<accession>A0AAU0USG3</accession>
<keyword evidence="10" id="KW-1185">Reference proteome</keyword>
<dbReference type="GO" id="GO:0005737">
    <property type="term" value="C:cytoplasm"/>
    <property type="evidence" value="ECO:0007669"/>
    <property type="project" value="UniProtKB-SubCell"/>
</dbReference>
<evidence type="ECO:0000256" key="3">
    <source>
        <dbReference type="ARBA" id="ARBA00022741"/>
    </source>
</evidence>
<proteinExistence type="inferred from homology"/>
<dbReference type="PANTHER" id="PTHR22594:SF5">
    <property type="entry name" value="ASPARTATE--TRNA LIGASE, MITOCHONDRIAL"/>
    <property type="match status" value="1"/>
</dbReference>
<feature type="site" description="Important for tRNA non-discrimination" evidence="7">
    <location>
        <position position="90"/>
    </location>
</feature>
<keyword evidence="4 7" id="KW-0067">ATP-binding</keyword>
<feature type="binding site" evidence="7">
    <location>
        <position position="496"/>
    </location>
    <ligand>
        <name>L-aspartate</name>
        <dbReference type="ChEBI" id="CHEBI:29991"/>
    </ligand>
</feature>
<feature type="binding site" evidence="7">
    <location>
        <begin position="228"/>
        <end position="230"/>
    </location>
    <ligand>
        <name>ATP</name>
        <dbReference type="ChEBI" id="CHEBI:30616"/>
    </ligand>
</feature>
<keyword evidence="5 7" id="KW-0648">Protein biosynthesis</keyword>
<dbReference type="InterPro" id="IPR004115">
    <property type="entry name" value="GAD-like_sf"/>
</dbReference>
<dbReference type="GO" id="GO:0003676">
    <property type="term" value="F:nucleic acid binding"/>
    <property type="evidence" value="ECO:0007669"/>
    <property type="project" value="InterPro"/>
</dbReference>
<gene>
    <name evidence="7 9" type="primary">aspS</name>
    <name evidence="9" type="ORF">MFMK1_003045</name>
</gene>
<dbReference type="SUPFAM" id="SSF55681">
    <property type="entry name" value="Class II aaRS and biotin synthetases"/>
    <property type="match status" value="1"/>
</dbReference>
<dbReference type="Pfam" id="PF02938">
    <property type="entry name" value="GAD"/>
    <property type="match status" value="1"/>
</dbReference>
<name>A0AAU0USG3_9FIRM</name>
<feature type="binding site" evidence="7">
    <location>
        <position position="228"/>
    </location>
    <ligand>
        <name>L-aspartate</name>
        <dbReference type="ChEBI" id="CHEBI:29991"/>
    </ligand>
</feature>
<dbReference type="InterPro" id="IPR004365">
    <property type="entry name" value="NA-bd_OB_tRNA"/>
</dbReference>
<dbReference type="InterPro" id="IPR047089">
    <property type="entry name" value="Asp-tRNA-ligase_1_N"/>
</dbReference>
<dbReference type="InterPro" id="IPR029351">
    <property type="entry name" value="GAD_dom"/>
</dbReference>